<feature type="signal peptide" evidence="1">
    <location>
        <begin position="1"/>
        <end position="25"/>
    </location>
</feature>
<reference evidence="2 3" key="1">
    <citation type="submission" date="2024-04" db="EMBL/GenBank/DDBJ databases">
        <authorList>
            <person name="Fracassetti M."/>
        </authorList>
    </citation>
    <scope>NUCLEOTIDE SEQUENCE [LARGE SCALE GENOMIC DNA]</scope>
</reference>
<gene>
    <name evidence="2" type="ORF">LTRI10_LOCUS3213</name>
</gene>
<dbReference type="EMBL" id="OZ034813">
    <property type="protein sequence ID" value="CAL1355448.1"/>
    <property type="molecule type" value="Genomic_DNA"/>
</dbReference>
<evidence type="ECO:0000313" key="2">
    <source>
        <dbReference type="EMBL" id="CAL1355448.1"/>
    </source>
</evidence>
<proteinExistence type="predicted"/>
<evidence type="ECO:0000256" key="1">
    <source>
        <dbReference type="SAM" id="SignalP"/>
    </source>
</evidence>
<evidence type="ECO:0000313" key="3">
    <source>
        <dbReference type="Proteomes" id="UP001497516"/>
    </source>
</evidence>
<dbReference type="Proteomes" id="UP001497516">
    <property type="component" value="Chromosome 1"/>
</dbReference>
<organism evidence="2 3">
    <name type="scientific">Linum trigynum</name>
    <dbReference type="NCBI Taxonomy" id="586398"/>
    <lineage>
        <taxon>Eukaryota</taxon>
        <taxon>Viridiplantae</taxon>
        <taxon>Streptophyta</taxon>
        <taxon>Embryophyta</taxon>
        <taxon>Tracheophyta</taxon>
        <taxon>Spermatophyta</taxon>
        <taxon>Magnoliopsida</taxon>
        <taxon>eudicotyledons</taxon>
        <taxon>Gunneridae</taxon>
        <taxon>Pentapetalae</taxon>
        <taxon>rosids</taxon>
        <taxon>fabids</taxon>
        <taxon>Malpighiales</taxon>
        <taxon>Linaceae</taxon>
        <taxon>Linum</taxon>
    </lineage>
</organism>
<keyword evidence="3" id="KW-1185">Reference proteome</keyword>
<sequence length="249" mass="28472">MRGAISSLLLLCSLLGRWFLKAAFAVFEASLRNQSDWYRKPKGLREPQITSHLEGCFSDTENRFSRRAPQEIGRRKARLIHRKKRSFQTALAETTIEDDHPTKRCRSKPLNQWRFWLPHSSELDDADSDLPSLAGYKIQTTRNQIEVHKPYERLDRFTQATPLGTGTSPVLPRSAQTRIKIPCFGGELVKFSESEYRNNQGPRDDPLGDEYLCGLSRKGRVEIQNKPKNPSNTDDETLVQADGTVVQCR</sequence>
<accession>A0AAV2CHZ5</accession>
<keyword evidence="1" id="KW-0732">Signal</keyword>
<dbReference type="AlphaFoldDB" id="A0AAV2CHZ5"/>
<feature type="chain" id="PRO_5043785560" evidence="1">
    <location>
        <begin position="26"/>
        <end position="249"/>
    </location>
</feature>
<name>A0AAV2CHZ5_9ROSI</name>
<protein>
    <submittedName>
        <fullName evidence="2">Uncharacterized protein</fullName>
    </submittedName>
</protein>